<dbReference type="GO" id="GO:0099572">
    <property type="term" value="C:postsynaptic specialization"/>
    <property type="evidence" value="ECO:0007669"/>
    <property type="project" value="TreeGrafter"/>
</dbReference>
<dbReference type="GO" id="GO:0098978">
    <property type="term" value="C:glutamatergic synapse"/>
    <property type="evidence" value="ECO:0007669"/>
    <property type="project" value="TreeGrafter"/>
</dbReference>
<comment type="similarity">
    <text evidence="1">Belongs to the SAPAP family.</text>
</comment>
<dbReference type="PANTHER" id="PTHR12353">
    <property type="entry name" value="DISKS LARGE-ASSOCIATED PROTEIN DAP SAP90/PSD-95-ASSOCIATED PROTEIN"/>
    <property type="match status" value="1"/>
</dbReference>
<dbReference type="GO" id="GO:0060090">
    <property type="term" value="F:molecular adaptor activity"/>
    <property type="evidence" value="ECO:0007669"/>
    <property type="project" value="TreeGrafter"/>
</dbReference>
<dbReference type="GO" id="GO:0023052">
    <property type="term" value="P:signaling"/>
    <property type="evidence" value="ECO:0007669"/>
    <property type="project" value="InterPro"/>
</dbReference>
<dbReference type="EMBL" id="SEYY01000580">
    <property type="protein sequence ID" value="KAB7506943.1"/>
    <property type="molecule type" value="Genomic_DNA"/>
</dbReference>
<evidence type="ECO:0000256" key="1">
    <source>
        <dbReference type="ARBA" id="ARBA00008839"/>
    </source>
</evidence>
<accession>A0A5N5TL94</accession>
<organism evidence="3 4">
    <name type="scientific">Armadillidium nasatum</name>
    <dbReference type="NCBI Taxonomy" id="96803"/>
    <lineage>
        <taxon>Eukaryota</taxon>
        <taxon>Metazoa</taxon>
        <taxon>Ecdysozoa</taxon>
        <taxon>Arthropoda</taxon>
        <taxon>Crustacea</taxon>
        <taxon>Multicrustacea</taxon>
        <taxon>Malacostraca</taxon>
        <taxon>Eumalacostraca</taxon>
        <taxon>Peracarida</taxon>
        <taxon>Isopoda</taxon>
        <taxon>Oniscidea</taxon>
        <taxon>Crinocheta</taxon>
        <taxon>Armadillidiidae</taxon>
        <taxon>Armadillidium</taxon>
    </lineage>
</organism>
<dbReference type="Pfam" id="PF03359">
    <property type="entry name" value="GKAP"/>
    <property type="match status" value="1"/>
</dbReference>
<keyword evidence="4" id="KW-1185">Reference proteome</keyword>
<comment type="caution">
    <text evidence="3">The sequence shown here is derived from an EMBL/GenBank/DDBJ whole genome shotgun (WGS) entry which is preliminary data.</text>
</comment>
<dbReference type="AlphaFoldDB" id="A0A5N5TL94"/>
<dbReference type="InterPro" id="IPR005026">
    <property type="entry name" value="SAPAP"/>
</dbReference>
<evidence type="ECO:0000313" key="3">
    <source>
        <dbReference type="EMBL" id="KAB7506943.1"/>
    </source>
</evidence>
<proteinExistence type="inferred from homology"/>
<protein>
    <submittedName>
        <fullName evidence="3">Disks large-associated protein 4</fullName>
    </submittedName>
</protein>
<gene>
    <name evidence="3" type="primary">DLGAP4</name>
    <name evidence="3" type="ORF">Anas_07878</name>
</gene>
<reference evidence="3 4" key="1">
    <citation type="journal article" date="2019" name="PLoS Biol.">
        <title>Sex chromosomes control vertical transmission of feminizing Wolbachia symbionts in an isopod.</title>
        <authorList>
            <person name="Becking T."/>
            <person name="Chebbi M.A."/>
            <person name="Giraud I."/>
            <person name="Moumen B."/>
            <person name="Laverre T."/>
            <person name="Caubet Y."/>
            <person name="Peccoud J."/>
            <person name="Gilbert C."/>
            <person name="Cordaux R."/>
        </authorList>
    </citation>
    <scope>NUCLEOTIDE SEQUENCE [LARGE SCALE GENOMIC DNA]</scope>
    <source>
        <strain evidence="3">ANa2</strain>
        <tissue evidence="3">Whole body excluding digestive tract and cuticle</tissue>
    </source>
</reference>
<name>A0A5N5TL94_9CRUS</name>
<dbReference type="PANTHER" id="PTHR12353:SF31">
    <property type="entry name" value="LD44824P"/>
    <property type="match status" value="1"/>
</dbReference>
<dbReference type="OrthoDB" id="10023951at2759"/>
<dbReference type="Proteomes" id="UP000326759">
    <property type="component" value="Unassembled WGS sequence"/>
</dbReference>
<evidence type="ECO:0000313" key="4">
    <source>
        <dbReference type="Proteomes" id="UP000326759"/>
    </source>
</evidence>
<evidence type="ECO:0000256" key="2">
    <source>
        <dbReference type="SAM" id="MobiDB-lite"/>
    </source>
</evidence>
<sequence length="228" mass="26189">MSEEVKGKLLAASGKAKLLINQKLEQFKGLCFKNINTSPSDEFATTNEDLAGFWDMVKIQVENVKDLFKEIDQLRLNNWKEVKNQVPNSTNKIPAKKVITTKKLKSTKTDATKKAIKSDKQESSSDERRKQMREALNAKRKQAMKMKNSIFHIKIIFHFYLRSYVGVSFNFCTKLLHGSTIELTSVVGLLNSLNKFVDECREKFDYCEQQSRPGSGRSTYNSDCWRVT</sequence>
<feature type="region of interest" description="Disordered" evidence="2">
    <location>
        <begin position="110"/>
        <end position="132"/>
    </location>
</feature>